<evidence type="ECO:0000313" key="3">
    <source>
        <dbReference type="Proteomes" id="UP000717328"/>
    </source>
</evidence>
<dbReference type="OrthoDB" id="2684236at2759"/>
<dbReference type="AlphaFoldDB" id="A0A9P7FZ77"/>
<reference evidence="2" key="2">
    <citation type="submission" date="2021-10" db="EMBL/GenBank/DDBJ databases">
        <title>Phylogenomics reveals ancestral predisposition of the termite-cultivated fungus Termitomyces towards a domesticated lifestyle.</title>
        <authorList>
            <person name="Auxier B."/>
            <person name="Grum-Grzhimaylo A."/>
            <person name="Cardenas M.E."/>
            <person name="Lodge J.D."/>
            <person name="Laessoe T."/>
            <person name="Pedersen O."/>
            <person name="Smith M.E."/>
            <person name="Kuyper T.W."/>
            <person name="Franco-Molano E.A."/>
            <person name="Baroni T.J."/>
            <person name="Aanen D.K."/>
        </authorList>
    </citation>
    <scope>NUCLEOTIDE SEQUENCE</scope>
    <source>
        <strain evidence="2">D49</strain>
    </source>
</reference>
<proteinExistence type="predicted"/>
<dbReference type="Proteomes" id="UP000717328">
    <property type="component" value="Unassembled WGS sequence"/>
</dbReference>
<reference evidence="2" key="1">
    <citation type="submission" date="2021-02" db="EMBL/GenBank/DDBJ databases">
        <authorList>
            <person name="Nieuwenhuis M."/>
            <person name="Van De Peppel L.J.J."/>
        </authorList>
    </citation>
    <scope>NUCLEOTIDE SEQUENCE</scope>
    <source>
        <strain evidence="2">D49</strain>
    </source>
</reference>
<dbReference type="PANTHER" id="PTHR34365">
    <property type="entry name" value="ENOLASE (DUF1399)"/>
    <property type="match status" value="1"/>
</dbReference>
<sequence length="244" mass="27137">MSSSSAVFYVPTLDIDLAWHTHQLLGDTYNNDCMTYVGRYVDHNDKVEEEKLASSFDITCRAWKDRFQIPYTHCGCPLPGQTIGQRLSRLVKNHNLKPSYLIPPPREDLLAATHPSDHNAVFLFQHKHAGEAAQERRRAKFEKRQAREAQELAKAQVKTSEKGDMKIQEKVPRETAEEERRLSDARAYGHAAAFLIPVPLFYGYGVGCAAYAGNVVYTTDAGGIGGCGAVSIRAMNCMLSASKC</sequence>
<feature type="compositionally biased region" description="Basic and acidic residues" evidence="1">
    <location>
        <begin position="159"/>
        <end position="178"/>
    </location>
</feature>
<name>A0A9P7FZ77_9AGAR</name>
<dbReference type="PANTHER" id="PTHR34365:SF7">
    <property type="entry name" value="GLYCINE-RICH DOMAIN-CONTAINING PROTEIN 1"/>
    <property type="match status" value="1"/>
</dbReference>
<accession>A0A9P7FZ77</accession>
<keyword evidence="3" id="KW-1185">Reference proteome</keyword>
<gene>
    <name evidence="2" type="ORF">H0H81_003139</name>
</gene>
<organism evidence="2 3">
    <name type="scientific">Sphagnurus paluster</name>
    <dbReference type="NCBI Taxonomy" id="117069"/>
    <lineage>
        <taxon>Eukaryota</taxon>
        <taxon>Fungi</taxon>
        <taxon>Dikarya</taxon>
        <taxon>Basidiomycota</taxon>
        <taxon>Agaricomycotina</taxon>
        <taxon>Agaricomycetes</taxon>
        <taxon>Agaricomycetidae</taxon>
        <taxon>Agaricales</taxon>
        <taxon>Tricholomatineae</taxon>
        <taxon>Lyophyllaceae</taxon>
        <taxon>Sphagnurus</taxon>
    </lineage>
</organism>
<comment type="caution">
    <text evidence="2">The sequence shown here is derived from an EMBL/GenBank/DDBJ whole genome shotgun (WGS) entry which is preliminary data.</text>
</comment>
<evidence type="ECO:0000313" key="2">
    <source>
        <dbReference type="EMBL" id="KAG5637807.1"/>
    </source>
</evidence>
<protein>
    <submittedName>
        <fullName evidence="2">Uncharacterized protein</fullName>
    </submittedName>
</protein>
<dbReference type="EMBL" id="JABCKI010005802">
    <property type="protein sequence ID" value="KAG5637807.1"/>
    <property type="molecule type" value="Genomic_DNA"/>
</dbReference>
<evidence type="ECO:0000256" key="1">
    <source>
        <dbReference type="SAM" id="MobiDB-lite"/>
    </source>
</evidence>
<dbReference type="InterPro" id="IPR009836">
    <property type="entry name" value="GRDP-like"/>
</dbReference>
<dbReference type="Pfam" id="PF07173">
    <property type="entry name" value="GRDP-like"/>
    <property type="match status" value="1"/>
</dbReference>
<feature type="region of interest" description="Disordered" evidence="1">
    <location>
        <begin position="152"/>
        <end position="178"/>
    </location>
</feature>